<name>A0A238ZPL8_9PSEU</name>
<gene>
    <name evidence="7" type="ORF">SAMN06265360_12330</name>
</gene>
<dbReference type="PANTHER" id="PTHR30238:SF0">
    <property type="entry name" value="THYLAKOID MEMBRANE PROTEIN TERC, CHLOROPLASTIC"/>
    <property type="match status" value="1"/>
</dbReference>
<dbReference type="Proteomes" id="UP000198348">
    <property type="component" value="Unassembled WGS sequence"/>
</dbReference>
<evidence type="ECO:0000313" key="7">
    <source>
        <dbReference type="EMBL" id="SNR85129.1"/>
    </source>
</evidence>
<dbReference type="PANTHER" id="PTHR30238">
    <property type="entry name" value="MEMBRANE BOUND PREDICTED REDOX MODULATOR"/>
    <property type="match status" value="1"/>
</dbReference>
<feature type="transmembrane region" description="Helical" evidence="6">
    <location>
        <begin position="131"/>
        <end position="148"/>
    </location>
</feature>
<proteinExistence type="inferred from homology"/>
<accession>A0A238ZPL8</accession>
<feature type="transmembrane region" description="Helical" evidence="6">
    <location>
        <begin position="285"/>
        <end position="307"/>
    </location>
</feature>
<feature type="transmembrane region" description="Helical" evidence="6">
    <location>
        <begin position="222"/>
        <end position="240"/>
    </location>
</feature>
<feature type="transmembrane region" description="Helical" evidence="6">
    <location>
        <begin position="6"/>
        <end position="27"/>
    </location>
</feature>
<dbReference type="OrthoDB" id="5242957at2"/>
<dbReference type="Pfam" id="PF03741">
    <property type="entry name" value="TerC"/>
    <property type="match status" value="1"/>
</dbReference>
<dbReference type="EMBL" id="FZNW01000023">
    <property type="protein sequence ID" value="SNR85129.1"/>
    <property type="molecule type" value="Genomic_DNA"/>
</dbReference>
<evidence type="ECO:0000256" key="6">
    <source>
        <dbReference type="SAM" id="Phobius"/>
    </source>
</evidence>
<feature type="transmembrane region" description="Helical" evidence="6">
    <location>
        <begin position="193"/>
        <end position="216"/>
    </location>
</feature>
<dbReference type="NCBIfam" id="TIGR03718">
    <property type="entry name" value="R_switched_Alx"/>
    <property type="match status" value="1"/>
</dbReference>
<evidence type="ECO:0000256" key="2">
    <source>
        <dbReference type="ARBA" id="ARBA00007511"/>
    </source>
</evidence>
<comment type="subcellular location">
    <subcellularLocation>
        <location evidence="1">Membrane</location>
        <topology evidence="1">Multi-pass membrane protein</topology>
    </subcellularLocation>
</comment>
<evidence type="ECO:0000313" key="8">
    <source>
        <dbReference type="Proteomes" id="UP000198348"/>
    </source>
</evidence>
<feature type="transmembrane region" description="Helical" evidence="6">
    <location>
        <begin position="39"/>
        <end position="60"/>
    </location>
</feature>
<reference evidence="7 8" key="1">
    <citation type="submission" date="2017-06" db="EMBL/GenBank/DDBJ databases">
        <authorList>
            <person name="Kim H.J."/>
            <person name="Triplett B.A."/>
        </authorList>
    </citation>
    <scope>NUCLEOTIDE SEQUENCE [LARGE SCALE GENOMIC DNA]</scope>
    <source>
        <strain evidence="7 8">DSM 45207</strain>
    </source>
</reference>
<evidence type="ECO:0000256" key="1">
    <source>
        <dbReference type="ARBA" id="ARBA00004141"/>
    </source>
</evidence>
<keyword evidence="4 6" id="KW-1133">Transmembrane helix</keyword>
<dbReference type="GO" id="GO:0016020">
    <property type="term" value="C:membrane"/>
    <property type="evidence" value="ECO:0007669"/>
    <property type="project" value="UniProtKB-SubCell"/>
</dbReference>
<organism evidence="7 8">
    <name type="scientific">Haloechinothrix alba</name>
    <dbReference type="NCBI Taxonomy" id="664784"/>
    <lineage>
        <taxon>Bacteria</taxon>
        <taxon>Bacillati</taxon>
        <taxon>Actinomycetota</taxon>
        <taxon>Actinomycetes</taxon>
        <taxon>Pseudonocardiales</taxon>
        <taxon>Pseudonocardiaceae</taxon>
        <taxon>Haloechinothrix</taxon>
    </lineage>
</organism>
<feature type="transmembrane region" description="Helical" evidence="6">
    <location>
        <begin position="252"/>
        <end position="273"/>
    </location>
</feature>
<evidence type="ECO:0000256" key="3">
    <source>
        <dbReference type="ARBA" id="ARBA00022692"/>
    </source>
</evidence>
<keyword evidence="5 6" id="KW-0472">Membrane</keyword>
<dbReference type="InterPro" id="IPR005496">
    <property type="entry name" value="Integral_membrane_TerC"/>
</dbReference>
<evidence type="ECO:0000256" key="4">
    <source>
        <dbReference type="ARBA" id="ARBA00022989"/>
    </source>
</evidence>
<dbReference type="RefSeq" id="WP_089303076.1">
    <property type="nucleotide sequence ID" value="NZ_FZNW01000023.1"/>
</dbReference>
<comment type="similarity">
    <text evidence="2">Belongs to the TerC family.</text>
</comment>
<protein>
    <submittedName>
        <fullName evidence="7">Tellurite resistance protein TerC</fullName>
    </submittedName>
</protein>
<dbReference type="AlphaFoldDB" id="A0A238ZPL8"/>
<feature type="transmembrane region" description="Helical" evidence="6">
    <location>
        <begin position="80"/>
        <end position="97"/>
    </location>
</feature>
<feature type="transmembrane region" description="Helical" evidence="6">
    <location>
        <begin position="104"/>
        <end position="125"/>
    </location>
</feature>
<keyword evidence="8" id="KW-1185">Reference proteome</keyword>
<keyword evidence="3 6" id="KW-0812">Transmembrane</keyword>
<evidence type="ECO:0000256" key="5">
    <source>
        <dbReference type="ARBA" id="ARBA00023136"/>
    </source>
</evidence>
<sequence length="324" mass="36040">MNVPLWGWLVTVGVISAVILVDLVFSVRRPHTPSLREAALWSTFYVLLAFAFGVGVWFLVDPVYGAEFFAGYVTEKSLSVDNLFVFMLIMTAFKVPAIHRHTVLLVGVALALLLRGIFIAIGAALIAQFSWIFFVFGAILVWTAVSMVRGDGHEEYHENWVVRHARKIFPVTEDYVGSKVLVKRAGKRLITPMFIVIIAVGTADVLFAVDSIPAIFGITQEAFLVFTANAFALMGLRQLYFLIGGLVERLTYLTYGLAIILTFIGGKLFLHAFHEYEMVPAWMDINTWVSLGVIVLILVVTTMASIIKTRHVDGQRVESGSHEQ</sequence>
<dbReference type="InterPro" id="IPR022369">
    <property type="entry name" value="Integral_membrane_TerC_rswitch"/>
</dbReference>